<proteinExistence type="predicted"/>
<dbReference type="EMBL" id="JAAQHG020000005">
    <property type="protein sequence ID" value="KAL1589387.1"/>
    <property type="molecule type" value="Genomic_DNA"/>
</dbReference>
<dbReference type="RefSeq" id="XP_069232492.1">
    <property type="nucleotide sequence ID" value="XM_069370566.1"/>
</dbReference>
<organism evidence="1 2">
    <name type="scientific">Cladosporium halotolerans</name>
    <dbReference type="NCBI Taxonomy" id="1052096"/>
    <lineage>
        <taxon>Eukaryota</taxon>
        <taxon>Fungi</taxon>
        <taxon>Dikarya</taxon>
        <taxon>Ascomycota</taxon>
        <taxon>Pezizomycotina</taxon>
        <taxon>Dothideomycetes</taxon>
        <taxon>Dothideomycetidae</taxon>
        <taxon>Cladosporiales</taxon>
        <taxon>Cladosporiaceae</taxon>
        <taxon>Cladosporium</taxon>
    </lineage>
</organism>
<protein>
    <submittedName>
        <fullName evidence="1">Uncharacterized protein</fullName>
    </submittedName>
</protein>
<accession>A0AB34L048</accession>
<evidence type="ECO:0000313" key="2">
    <source>
        <dbReference type="Proteomes" id="UP000803884"/>
    </source>
</evidence>
<name>A0AB34L048_9PEZI</name>
<dbReference type="Proteomes" id="UP000803884">
    <property type="component" value="Unassembled WGS sequence"/>
</dbReference>
<gene>
    <name evidence="1" type="ORF">WHR41_01960</name>
</gene>
<dbReference type="AlphaFoldDB" id="A0AB34L048"/>
<dbReference type="GeneID" id="96003404"/>
<keyword evidence="2" id="KW-1185">Reference proteome</keyword>
<evidence type="ECO:0000313" key="1">
    <source>
        <dbReference type="EMBL" id="KAL1589387.1"/>
    </source>
</evidence>
<sequence length="227" mass="26764">MALPHQWAPNPQANNLQQNHWNNVRGYSPWADVGPRRRYPREEPFVQHFPGAGWYKGDLKIRKFKPKYYWTRPNDGKRCGTWGRLKDALTNEGPDVFVTINSGKRTLMRDRPQKWQWSRWPKDPERIRQQYLDPDAIRAESVDSWDASWTKGSWRSGAQYNFRTRKYEHPSLWWGANPESKWMDAQWKPGAKRSDTNPLSYQRAGGTWFSRVPLSAGLWPGGRPLRV</sequence>
<reference evidence="1 2" key="1">
    <citation type="journal article" date="2020" name="Microbiol. Resour. Announc.">
        <title>Draft Genome Sequence of a Cladosporium Species Isolated from the Mesophotic Ascidian Didemnum maculosum.</title>
        <authorList>
            <person name="Gioti A."/>
            <person name="Siaperas R."/>
            <person name="Nikolaivits E."/>
            <person name="Le Goff G."/>
            <person name="Ouazzani J."/>
            <person name="Kotoulas G."/>
            <person name="Topakas E."/>
        </authorList>
    </citation>
    <scope>NUCLEOTIDE SEQUENCE [LARGE SCALE GENOMIC DNA]</scope>
    <source>
        <strain evidence="1 2">TM138-S3</strain>
    </source>
</reference>
<comment type="caution">
    <text evidence="1">The sequence shown here is derived from an EMBL/GenBank/DDBJ whole genome shotgun (WGS) entry which is preliminary data.</text>
</comment>